<accession>A0A831YYX5</accession>
<name>A0A831YYX5_UNCKA</name>
<sequence>MPVWLVLSLGISAAAVFVKLITRRYRIVHYCPEEHQMGPVILIHQAEVPCEMSLWVARHAQEIWEKLRDDFPEETQEALCLDVIWNPHAGPGWQPWNESRAVINMAEPALLDVVHNDFEARQKIMRGTIAEELHHIVRFRRFGEERYQFRADPEDGHLGAVLHYAVNEFETEALRFCVRTTGDRADLLREVEEYLAGQKKIEFRGLATNA</sequence>
<dbReference type="EMBL" id="DSPJ01000068">
    <property type="protein sequence ID" value="HEX62012.1"/>
    <property type="molecule type" value="Genomic_DNA"/>
</dbReference>
<gene>
    <name evidence="1" type="ORF">ENR01_02550</name>
</gene>
<protein>
    <submittedName>
        <fullName evidence="1">Uncharacterized protein</fullName>
    </submittedName>
</protein>
<organism evidence="1">
    <name type="scientific">candidate division WWE3 bacterium</name>
    <dbReference type="NCBI Taxonomy" id="2053526"/>
    <lineage>
        <taxon>Bacteria</taxon>
        <taxon>Katanobacteria</taxon>
    </lineage>
</organism>
<proteinExistence type="predicted"/>
<evidence type="ECO:0000313" key="1">
    <source>
        <dbReference type="EMBL" id="HEX62012.1"/>
    </source>
</evidence>
<dbReference type="AlphaFoldDB" id="A0A831YYX5"/>
<comment type="caution">
    <text evidence="1">The sequence shown here is derived from an EMBL/GenBank/DDBJ whole genome shotgun (WGS) entry which is preliminary data.</text>
</comment>
<reference evidence="1" key="1">
    <citation type="journal article" date="2020" name="mSystems">
        <title>Genome- and Community-Level Interaction Insights into Carbon Utilization and Element Cycling Functions of Hydrothermarchaeota in Hydrothermal Sediment.</title>
        <authorList>
            <person name="Zhou Z."/>
            <person name="Liu Y."/>
            <person name="Xu W."/>
            <person name="Pan J."/>
            <person name="Luo Z.H."/>
            <person name="Li M."/>
        </authorList>
    </citation>
    <scope>NUCLEOTIDE SEQUENCE [LARGE SCALE GENOMIC DNA]</scope>
    <source>
        <strain evidence="1">SpSt-361</strain>
    </source>
</reference>